<organism evidence="2 3">
    <name type="scientific">Goodea atripinnis</name>
    <dbReference type="NCBI Taxonomy" id="208336"/>
    <lineage>
        <taxon>Eukaryota</taxon>
        <taxon>Metazoa</taxon>
        <taxon>Chordata</taxon>
        <taxon>Craniata</taxon>
        <taxon>Vertebrata</taxon>
        <taxon>Euteleostomi</taxon>
        <taxon>Actinopterygii</taxon>
        <taxon>Neopterygii</taxon>
        <taxon>Teleostei</taxon>
        <taxon>Neoteleostei</taxon>
        <taxon>Acanthomorphata</taxon>
        <taxon>Ovalentaria</taxon>
        <taxon>Atherinomorphae</taxon>
        <taxon>Cyprinodontiformes</taxon>
        <taxon>Goodeidae</taxon>
        <taxon>Goodea</taxon>
    </lineage>
</organism>
<accession>A0ABV0PKY5</accession>
<evidence type="ECO:0000313" key="2">
    <source>
        <dbReference type="EMBL" id="MEQ2184145.1"/>
    </source>
</evidence>
<sequence>MVYLSVGGAHFSVARCRDQVPRVLAADPSQLTSGEMAERDGSDTSPPESQGSPPNHISNHCPRFLVLGGSQEPHVQFFLAPPVTSASLCPST</sequence>
<dbReference type="Proteomes" id="UP001476798">
    <property type="component" value="Unassembled WGS sequence"/>
</dbReference>
<dbReference type="EMBL" id="JAHRIO010080183">
    <property type="protein sequence ID" value="MEQ2184145.1"/>
    <property type="molecule type" value="Genomic_DNA"/>
</dbReference>
<protein>
    <submittedName>
        <fullName evidence="2">Uncharacterized protein</fullName>
    </submittedName>
</protein>
<feature type="compositionally biased region" description="Polar residues" evidence="1">
    <location>
        <begin position="43"/>
        <end position="58"/>
    </location>
</feature>
<keyword evidence="3" id="KW-1185">Reference proteome</keyword>
<proteinExistence type="predicted"/>
<reference evidence="2 3" key="1">
    <citation type="submission" date="2021-06" db="EMBL/GenBank/DDBJ databases">
        <authorList>
            <person name="Palmer J.M."/>
        </authorList>
    </citation>
    <scope>NUCLEOTIDE SEQUENCE [LARGE SCALE GENOMIC DNA]</scope>
    <source>
        <strain evidence="2 3">GA_2019</strain>
        <tissue evidence="2">Muscle</tissue>
    </source>
</reference>
<gene>
    <name evidence="2" type="ORF">GOODEAATRI_004988</name>
</gene>
<feature type="region of interest" description="Disordered" evidence="1">
    <location>
        <begin position="22"/>
        <end position="62"/>
    </location>
</feature>
<name>A0ABV0PKY5_9TELE</name>
<comment type="caution">
    <text evidence="2">The sequence shown here is derived from an EMBL/GenBank/DDBJ whole genome shotgun (WGS) entry which is preliminary data.</text>
</comment>
<evidence type="ECO:0000313" key="3">
    <source>
        <dbReference type="Proteomes" id="UP001476798"/>
    </source>
</evidence>
<evidence type="ECO:0000256" key="1">
    <source>
        <dbReference type="SAM" id="MobiDB-lite"/>
    </source>
</evidence>